<evidence type="ECO:0000313" key="4">
    <source>
        <dbReference type="Proteomes" id="UP000800093"/>
    </source>
</evidence>
<dbReference type="GO" id="GO:0005975">
    <property type="term" value="P:carbohydrate metabolic process"/>
    <property type="evidence" value="ECO:0007669"/>
    <property type="project" value="InterPro"/>
</dbReference>
<dbReference type="PANTHER" id="PTHR10963">
    <property type="entry name" value="GLYCOSYL HYDROLASE-RELATED"/>
    <property type="match status" value="1"/>
</dbReference>
<keyword evidence="1" id="KW-0472">Membrane</keyword>
<keyword evidence="1" id="KW-1133">Transmembrane helix</keyword>
<proteinExistence type="predicted"/>
<dbReference type="EMBL" id="ML986641">
    <property type="protein sequence ID" value="KAF2262329.1"/>
    <property type="molecule type" value="Genomic_DNA"/>
</dbReference>
<keyword evidence="1" id="KW-0812">Transmembrane</keyword>
<evidence type="ECO:0000259" key="2">
    <source>
        <dbReference type="PROSITE" id="PS51762"/>
    </source>
</evidence>
<dbReference type="SUPFAM" id="SSF49899">
    <property type="entry name" value="Concanavalin A-like lectins/glucanases"/>
    <property type="match status" value="1"/>
</dbReference>
<dbReference type="InterPro" id="IPR013320">
    <property type="entry name" value="ConA-like_dom_sf"/>
</dbReference>
<dbReference type="OrthoDB" id="4781at2759"/>
<dbReference type="InterPro" id="IPR000757">
    <property type="entry name" value="Beta-glucanase-like"/>
</dbReference>
<reference evidence="4" key="1">
    <citation type="journal article" date="2020" name="Stud. Mycol.">
        <title>101 Dothideomycetes genomes: A test case for predicting lifestyles and emergence of pathogens.</title>
        <authorList>
            <person name="Haridas S."/>
            <person name="Albert R."/>
            <person name="Binder M."/>
            <person name="Bloem J."/>
            <person name="LaButti K."/>
            <person name="Salamov A."/>
            <person name="Andreopoulos B."/>
            <person name="Baker S."/>
            <person name="Barry K."/>
            <person name="Bills G."/>
            <person name="Bluhm B."/>
            <person name="Cannon C."/>
            <person name="Castanera R."/>
            <person name="Culley D."/>
            <person name="Daum C."/>
            <person name="Ezra D."/>
            <person name="Gonzalez J."/>
            <person name="Henrissat B."/>
            <person name="Kuo A."/>
            <person name="Liang C."/>
            <person name="Lipzen A."/>
            <person name="Lutzoni F."/>
            <person name="Magnuson J."/>
            <person name="Mondo S."/>
            <person name="Nolan M."/>
            <person name="Ohm R."/>
            <person name="Pangilinan J."/>
            <person name="Park H.-J."/>
            <person name="Ramirez L."/>
            <person name="Alfaro M."/>
            <person name="Sun H."/>
            <person name="Tritt A."/>
            <person name="Yoshinaga Y."/>
            <person name="Zwiers L.-H."/>
            <person name="Turgeon B."/>
            <person name="Goodwin S."/>
            <person name="Spatafora J."/>
            <person name="Crous P."/>
            <person name="Grigoriev I."/>
        </authorList>
    </citation>
    <scope>NUCLEOTIDE SEQUENCE [LARGE SCALE GENOMIC DNA]</scope>
    <source>
        <strain evidence="4">CBS 304.66</strain>
    </source>
</reference>
<accession>A0A9P4K3L7</accession>
<feature type="non-terminal residue" evidence="3">
    <location>
        <position position="1"/>
    </location>
</feature>
<gene>
    <name evidence="3" type="ORF">CC78DRAFT_422086</name>
</gene>
<comment type="caution">
    <text evidence="3">The sequence shown here is derived from an EMBL/GenBank/DDBJ whole genome shotgun (WGS) entry which is preliminary data.</text>
</comment>
<feature type="non-terminal residue" evidence="3">
    <location>
        <position position="394"/>
    </location>
</feature>
<feature type="transmembrane region" description="Helical" evidence="1">
    <location>
        <begin position="27"/>
        <end position="48"/>
    </location>
</feature>
<keyword evidence="4" id="KW-1185">Reference proteome</keyword>
<dbReference type="AlphaFoldDB" id="A0A9P4K3L7"/>
<name>A0A9P4K3L7_9PLEO</name>
<sequence length="394" mass="45534">RYFRSRRARKEDIQQPWLDKKDPRDKWVTIIPLVGLILGLGLAGLLVWDGFRSVSNHQYCLLLDEDFSYWNGKVWMREVQAGGFGQFYRQGQFEMTTSSEDNVFLADNTLVIQPTLQDEAFIEYNNVIDLRGNGCVGEWYDCIATTNVTNGTIINPVNSGRINTKLGSSIKFGRVEVVAKLPVGDWLWPFIIMLPTESKYGPWPRSGQIDIMQSRGNDYKYEQGGNNVVSSTLHFGPNTINDGWWRNNVKRSASRTTFSNDYHTFGWSEKYIFTYIGTRLMQVMYTRFDQPFWKYGQFPLFEANGTALQDPWSWTEVNATPFDEDFYLVLGVSVGATNGWFKDGKSAKPWIDSSPTAKQSFWKAREDWYPTWRDQGYMQVKSVKMWQQGGYRGC</sequence>
<dbReference type="GO" id="GO:0004553">
    <property type="term" value="F:hydrolase activity, hydrolyzing O-glycosyl compounds"/>
    <property type="evidence" value="ECO:0007669"/>
    <property type="project" value="InterPro"/>
</dbReference>
<evidence type="ECO:0000256" key="1">
    <source>
        <dbReference type="SAM" id="Phobius"/>
    </source>
</evidence>
<organism evidence="3 4">
    <name type="scientific">Lojkania enalia</name>
    <dbReference type="NCBI Taxonomy" id="147567"/>
    <lineage>
        <taxon>Eukaryota</taxon>
        <taxon>Fungi</taxon>
        <taxon>Dikarya</taxon>
        <taxon>Ascomycota</taxon>
        <taxon>Pezizomycotina</taxon>
        <taxon>Dothideomycetes</taxon>
        <taxon>Pleosporomycetidae</taxon>
        <taxon>Pleosporales</taxon>
        <taxon>Pleosporales incertae sedis</taxon>
        <taxon>Lojkania</taxon>
    </lineage>
</organism>
<dbReference type="Gene3D" id="2.60.120.200">
    <property type="match status" value="1"/>
</dbReference>
<feature type="domain" description="GH16" evidence="2">
    <location>
        <begin position="68"/>
        <end position="391"/>
    </location>
</feature>
<protein>
    <submittedName>
        <fullName evidence="3">Concanavalin A-like lectin/glucanase</fullName>
    </submittedName>
</protein>
<dbReference type="PANTHER" id="PTHR10963:SF62">
    <property type="entry name" value="GLUCAN 1,3-BETA-GLUCOSIDASE"/>
    <property type="match status" value="1"/>
</dbReference>
<dbReference type="PROSITE" id="PS51762">
    <property type="entry name" value="GH16_2"/>
    <property type="match status" value="1"/>
</dbReference>
<dbReference type="Proteomes" id="UP000800093">
    <property type="component" value="Unassembled WGS sequence"/>
</dbReference>
<evidence type="ECO:0000313" key="3">
    <source>
        <dbReference type="EMBL" id="KAF2262329.1"/>
    </source>
</evidence>
<dbReference type="InterPro" id="IPR050546">
    <property type="entry name" value="Glycosyl_Hydrlase_16"/>
</dbReference>